<dbReference type="EMBL" id="JAGMWN010000013">
    <property type="protein sequence ID" value="MBP5858968.1"/>
    <property type="molecule type" value="Genomic_DNA"/>
</dbReference>
<evidence type="ECO:0000313" key="1">
    <source>
        <dbReference type="EMBL" id="MBP5858968.1"/>
    </source>
</evidence>
<organism evidence="1 2">
    <name type="scientific">Marivibrio halodurans</name>
    <dbReference type="NCBI Taxonomy" id="2039722"/>
    <lineage>
        <taxon>Bacteria</taxon>
        <taxon>Pseudomonadati</taxon>
        <taxon>Pseudomonadota</taxon>
        <taxon>Alphaproteobacteria</taxon>
        <taxon>Rhodospirillales</taxon>
        <taxon>Rhodospirillaceae</taxon>
        <taxon>Marivibrio</taxon>
    </lineage>
</organism>
<sequence>MRKIKGFCAILPGASITLFAWMTVTALAEERITIAAMSKPEIRLYTVDAEPAGSLKQGSPEAANVFPQSYAKTDVNDYGMLPLVVGDVLYFIDPLVVQTNTEPLKCPTGSSVAGAGVRSTAGSGSKLCM</sequence>
<comment type="caution">
    <text evidence="1">The sequence shown here is derived from an EMBL/GenBank/DDBJ whole genome shotgun (WGS) entry which is preliminary data.</text>
</comment>
<protein>
    <submittedName>
        <fullName evidence="1">Uncharacterized protein</fullName>
    </submittedName>
</protein>
<proteinExistence type="predicted"/>
<dbReference type="Proteomes" id="UP000672602">
    <property type="component" value="Unassembled WGS sequence"/>
</dbReference>
<accession>A0A8J7SL95</accession>
<name>A0A8J7SL95_9PROT</name>
<reference evidence="1" key="1">
    <citation type="submission" date="2021-04" db="EMBL/GenBank/DDBJ databases">
        <authorList>
            <person name="Zhang D.-C."/>
        </authorList>
    </citation>
    <scope>NUCLEOTIDE SEQUENCE</scope>
    <source>
        <strain evidence="1">CGMCC 1.15697</strain>
    </source>
</reference>
<keyword evidence="2" id="KW-1185">Reference proteome</keyword>
<gene>
    <name evidence="1" type="ORF">KAJ83_18255</name>
</gene>
<evidence type="ECO:0000313" key="2">
    <source>
        <dbReference type="Proteomes" id="UP000672602"/>
    </source>
</evidence>
<dbReference type="AlphaFoldDB" id="A0A8J7SL95"/>